<dbReference type="PANTHER" id="PTHR31354:SF7">
    <property type="entry name" value="OS09G0392000 PROTEIN"/>
    <property type="match status" value="1"/>
</dbReference>
<keyword evidence="2" id="KW-1185">Reference proteome</keyword>
<gene>
    <name evidence="1" type="ORF">D0Y65_022023</name>
</gene>
<evidence type="ECO:0000313" key="1">
    <source>
        <dbReference type="EMBL" id="RZB99393.1"/>
    </source>
</evidence>
<feature type="non-terminal residue" evidence="1">
    <location>
        <position position="1"/>
    </location>
</feature>
<accession>A0A445JLS1</accession>
<protein>
    <submittedName>
        <fullName evidence="1">Uncharacterized protein</fullName>
    </submittedName>
</protein>
<organism evidence="1 2">
    <name type="scientific">Glycine soja</name>
    <name type="common">Wild soybean</name>
    <dbReference type="NCBI Taxonomy" id="3848"/>
    <lineage>
        <taxon>Eukaryota</taxon>
        <taxon>Viridiplantae</taxon>
        <taxon>Streptophyta</taxon>
        <taxon>Embryophyta</taxon>
        <taxon>Tracheophyta</taxon>
        <taxon>Spermatophyta</taxon>
        <taxon>Magnoliopsida</taxon>
        <taxon>eudicotyledons</taxon>
        <taxon>Gunneridae</taxon>
        <taxon>Pentapetalae</taxon>
        <taxon>rosids</taxon>
        <taxon>fabids</taxon>
        <taxon>Fabales</taxon>
        <taxon>Fabaceae</taxon>
        <taxon>Papilionoideae</taxon>
        <taxon>50 kb inversion clade</taxon>
        <taxon>NPAAA clade</taxon>
        <taxon>indigoferoid/millettioid clade</taxon>
        <taxon>Phaseoleae</taxon>
        <taxon>Glycine</taxon>
        <taxon>Glycine subgen. Soja</taxon>
    </lineage>
</organism>
<evidence type="ECO:0000313" key="2">
    <source>
        <dbReference type="Proteomes" id="UP000289340"/>
    </source>
</evidence>
<sequence length="116" mass="13572">GLYLHDILVETEKRGISFDELLTIQEQDEWVYSDGKSTTCVAFILSNTKRLKFLVPLLIPFQVTEFTILGEYKMELPGYNTLEPYANMNEMIGLLDVRSVFHRFYHLELYCLLNLT</sequence>
<dbReference type="PANTHER" id="PTHR31354">
    <property type="entry name" value="OS01G0793500 PROTEIN"/>
    <property type="match status" value="1"/>
</dbReference>
<proteinExistence type="predicted"/>
<dbReference type="EMBL" id="QZWG01000008">
    <property type="protein sequence ID" value="RZB99393.1"/>
    <property type="molecule type" value="Genomic_DNA"/>
</dbReference>
<reference evidence="1 2" key="1">
    <citation type="submission" date="2018-09" db="EMBL/GenBank/DDBJ databases">
        <title>A high-quality reference genome of wild soybean provides a powerful tool to mine soybean genomes.</title>
        <authorList>
            <person name="Xie M."/>
            <person name="Chung C.Y.L."/>
            <person name="Li M.-W."/>
            <person name="Wong F.-L."/>
            <person name="Chan T.-F."/>
            <person name="Lam H.-M."/>
        </authorList>
    </citation>
    <scope>NUCLEOTIDE SEQUENCE [LARGE SCALE GENOMIC DNA]</scope>
    <source>
        <strain evidence="2">cv. W05</strain>
        <tissue evidence="1">Hypocotyl of etiolated seedlings</tissue>
    </source>
</reference>
<dbReference type="Proteomes" id="UP000289340">
    <property type="component" value="Chromosome 8"/>
</dbReference>
<comment type="caution">
    <text evidence="1">The sequence shown here is derived from an EMBL/GenBank/DDBJ whole genome shotgun (WGS) entry which is preliminary data.</text>
</comment>
<dbReference type="AlphaFoldDB" id="A0A445JLS1"/>
<name>A0A445JLS1_GLYSO</name>